<evidence type="ECO:0000313" key="10">
    <source>
        <dbReference type="EMBL" id="ABI85709.1"/>
    </source>
</evidence>
<dbReference type="KEGG" id="bam:Bamb_0148"/>
<dbReference type="UniPathway" id="UPA00378"/>
<dbReference type="InterPro" id="IPR051939">
    <property type="entry name" value="Glycosyltr_41/O-GlcNAc_trsf"/>
</dbReference>
<evidence type="ECO:0000256" key="5">
    <source>
        <dbReference type="ARBA" id="ARBA00022679"/>
    </source>
</evidence>
<dbReference type="Proteomes" id="UP000000662">
    <property type="component" value="Chromosome 1"/>
</dbReference>
<dbReference type="EMBL" id="CP000440">
    <property type="protein sequence ID" value="ABI85709.1"/>
    <property type="molecule type" value="Genomic_DNA"/>
</dbReference>
<dbReference type="Pfam" id="PF13844">
    <property type="entry name" value="Glyco_transf_41"/>
    <property type="match status" value="2"/>
</dbReference>
<evidence type="ECO:0000256" key="8">
    <source>
        <dbReference type="PROSITE-ProRule" id="PRU00339"/>
    </source>
</evidence>
<dbReference type="eggNOG" id="COG3914">
    <property type="taxonomic scope" value="Bacteria"/>
</dbReference>
<dbReference type="InterPro" id="IPR011990">
    <property type="entry name" value="TPR-like_helical_dom_sf"/>
</dbReference>
<keyword evidence="4" id="KW-0328">Glycosyltransferase</keyword>
<dbReference type="InterPro" id="IPR019734">
    <property type="entry name" value="TPR_rpt"/>
</dbReference>
<dbReference type="SMART" id="SM00028">
    <property type="entry name" value="TPR"/>
    <property type="match status" value="5"/>
</dbReference>
<evidence type="ECO:0000256" key="1">
    <source>
        <dbReference type="ARBA" id="ARBA00004922"/>
    </source>
</evidence>
<evidence type="ECO:0000256" key="6">
    <source>
        <dbReference type="ARBA" id="ARBA00022737"/>
    </source>
</evidence>
<name>Q0BJG4_BURCM</name>
<sequence length="619" mass="68547">MCDAGLRAVARSVPNSRWLTTMTDLTLSDSPVATIEAALAHHQADRLEEAETLYRRILDAEPRHADALHLLGLIGHQYGRYHEATELIMAAIEIKPDATYYYNLGNVMQANNRPAAAAECFRLAIELRPGYVDAYNNLGNAQRLAGHAREAVDAFCQAIALQPDHGQAYNNLGNALLDLNEIPAALEAYQHAVALRPELPEPRSNLLFAYHYSDAFDPHAYLDEAARFDALVTQRAQPYSTWQVDLGARIGRPLRVGIVSGDLKAHPVGYFIEGMLAHVKRERIELHAYPTREIEDDVTARIKPRFASWTCIAGLDDAAAAARIHDDGIDVLIDASGHTIHNRLPLFAWKPAPLQVSWPGYFASTGMRAIDYVLGDRHVMPADEAAHFVERAWHLPDSYLCFTPPAVELDGGPLPMLANGYPTFGYFGKLAKLTDHVIDVWSRVLRDVPNARLFVKAPHLDDPREQDALAARFAAHGIDAARLLFEGRSPRDEYLAAYRRVDLMLSPFPYPGGTTTAEALWMGVPVLGRRGARFLSHICESLLQAARLPEWIADDDDAYVAKAVAFARNPAELAVLRTTLRAQVLASPLCDAPRFARHFEEALHEMWVRRVDAAPGAAA</sequence>
<feature type="domain" description="O-GlcNAc transferase C-terminal" evidence="9">
    <location>
        <begin position="249"/>
        <end position="400"/>
    </location>
</feature>
<keyword evidence="5" id="KW-0808">Transferase</keyword>
<organism evidence="10 11">
    <name type="scientific">Burkholderia ambifaria (strain ATCC BAA-244 / DSM 16087 / CCUG 44356 / LMG 19182 / AMMD)</name>
    <name type="common">Burkholderia cepacia (strain AMMD)</name>
    <dbReference type="NCBI Taxonomy" id="339670"/>
    <lineage>
        <taxon>Bacteria</taxon>
        <taxon>Pseudomonadati</taxon>
        <taxon>Pseudomonadota</taxon>
        <taxon>Betaproteobacteria</taxon>
        <taxon>Burkholderiales</taxon>
        <taxon>Burkholderiaceae</taxon>
        <taxon>Burkholderia</taxon>
        <taxon>Burkholderia cepacia complex</taxon>
    </lineage>
</organism>
<dbReference type="AlphaFoldDB" id="Q0BJG4"/>
<accession>Q0BJG4</accession>
<evidence type="ECO:0000313" key="11">
    <source>
        <dbReference type="Proteomes" id="UP000000662"/>
    </source>
</evidence>
<keyword evidence="11" id="KW-1185">Reference proteome</keyword>
<evidence type="ECO:0000256" key="3">
    <source>
        <dbReference type="ARBA" id="ARBA00011970"/>
    </source>
</evidence>
<dbReference type="GO" id="GO:0097363">
    <property type="term" value="F:protein O-acetylglucosaminyltransferase activity"/>
    <property type="evidence" value="ECO:0007669"/>
    <property type="project" value="UniProtKB-EC"/>
</dbReference>
<dbReference type="SUPFAM" id="SSF53756">
    <property type="entry name" value="UDP-Glycosyltransferase/glycogen phosphorylase"/>
    <property type="match status" value="1"/>
</dbReference>
<evidence type="ECO:0000256" key="2">
    <source>
        <dbReference type="ARBA" id="ARBA00005386"/>
    </source>
</evidence>
<feature type="repeat" description="TPR" evidence="8">
    <location>
        <begin position="65"/>
        <end position="98"/>
    </location>
</feature>
<keyword evidence="7 8" id="KW-0802">TPR repeat</keyword>
<comment type="similarity">
    <text evidence="2">Belongs to the glycosyltransferase 41 family. O-GlcNAc transferase subfamily.</text>
</comment>
<gene>
    <name evidence="10" type="ordered locus">Bamb_0148</name>
</gene>
<feature type="repeat" description="TPR" evidence="8">
    <location>
        <begin position="132"/>
        <end position="165"/>
    </location>
</feature>
<evidence type="ECO:0000259" key="9">
    <source>
        <dbReference type="Pfam" id="PF13844"/>
    </source>
</evidence>
<feature type="domain" description="O-GlcNAc transferase C-terminal" evidence="9">
    <location>
        <begin position="424"/>
        <end position="596"/>
    </location>
</feature>
<dbReference type="SUPFAM" id="SSF48452">
    <property type="entry name" value="TPR-like"/>
    <property type="match status" value="1"/>
</dbReference>
<dbReference type="PROSITE" id="PS50005">
    <property type="entry name" value="TPR"/>
    <property type="match status" value="3"/>
</dbReference>
<comment type="pathway">
    <text evidence="1">Protein modification; protein glycosylation.</text>
</comment>
<dbReference type="PANTHER" id="PTHR44835:SF1">
    <property type="entry name" value="PROTEIN O-GLCNAC TRANSFERASE"/>
    <property type="match status" value="1"/>
</dbReference>
<keyword evidence="6" id="KW-0677">Repeat</keyword>
<proteinExistence type="inferred from homology"/>
<dbReference type="EC" id="2.4.1.255" evidence="3"/>
<dbReference type="eggNOG" id="COG0457">
    <property type="taxonomic scope" value="Bacteria"/>
</dbReference>
<feature type="repeat" description="TPR" evidence="8">
    <location>
        <begin position="166"/>
        <end position="199"/>
    </location>
</feature>
<reference evidence="10" key="1">
    <citation type="submission" date="2009-01" db="EMBL/GenBank/DDBJ databases">
        <title>Complete sequence of Chromosome 1 of Burkholderia cepacia AMMD.</title>
        <authorList>
            <consortium name="US DOE Joint Genome Institute"/>
            <person name="Copeland A."/>
            <person name="Lucas S."/>
            <person name="Lapidus A."/>
            <person name="Barry K."/>
            <person name="Detter J.C."/>
            <person name="Glavina del Rio T."/>
            <person name="Hammon N."/>
            <person name="Israni S."/>
            <person name="Pitluck S."/>
            <person name="Bruce D."/>
            <person name="Chain P."/>
            <person name="Malfatti S."/>
            <person name="Shin M."/>
            <person name="Vergez L."/>
            <person name="Schmutz J."/>
            <person name="Larimer F."/>
            <person name="Land M."/>
            <person name="Hauser L."/>
            <person name="Kyrpides N."/>
            <person name="Kim E."/>
            <person name="Parke J."/>
            <person name="Coenye T."/>
            <person name="Konstantinidis K."/>
            <person name="Ramette A."/>
            <person name="Tiedje J."/>
            <person name="Richardson P."/>
        </authorList>
    </citation>
    <scope>NUCLEOTIDE SEQUENCE [LARGE SCALE GENOMIC DNA]</scope>
    <source>
        <strain evidence="10">AMMD</strain>
    </source>
</reference>
<evidence type="ECO:0000256" key="4">
    <source>
        <dbReference type="ARBA" id="ARBA00022676"/>
    </source>
</evidence>
<protein>
    <recommendedName>
        <fullName evidence="3">protein O-GlcNAc transferase</fullName>
        <ecNumber evidence="3">2.4.1.255</ecNumber>
    </recommendedName>
</protein>
<dbReference type="Gene3D" id="3.40.50.2000">
    <property type="entry name" value="Glycogen Phosphorylase B"/>
    <property type="match status" value="1"/>
</dbReference>
<dbReference type="PANTHER" id="PTHR44835">
    <property type="entry name" value="UDP-N-ACETYLGLUCOSAMINE--PEPTIDE N-ACETYLGLUCOSAMINYLTRANSFERASE SPINDLY-RELATED"/>
    <property type="match status" value="1"/>
</dbReference>
<dbReference type="InterPro" id="IPR029489">
    <property type="entry name" value="OGT/SEC/SPY_C"/>
</dbReference>
<dbReference type="PROSITE" id="PS50293">
    <property type="entry name" value="TPR_REGION"/>
    <property type="match status" value="1"/>
</dbReference>
<dbReference type="Gene3D" id="1.25.40.10">
    <property type="entry name" value="Tetratricopeptide repeat domain"/>
    <property type="match status" value="3"/>
</dbReference>
<dbReference type="Pfam" id="PF13432">
    <property type="entry name" value="TPR_16"/>
    <property type="match status" value="2"/>
</dbReference>
<dbReference type="Gene3D" id="3.40.50.11380">
    <property type="match status" value="1"/>
</dbReference>
<evidence type="ECO:0000256" key="7">
    <source>
        <dbReference type="ARBA" id="ARBA00022803"/>
    </source>
</evidence>